<dbReference type="EMBL" id="JYDJ01000127">
    <property type="protein sequence ID" value="KRX43125.1"/>
    <property type="molecule type" value="Genomic_DNA"/>
</dbReference>
<organism evidence="1 2">
    <name type="scientific">Trichinella murrelli</name>
    <dbReference type="NCBI Taxonomy" id="144512"/>
    <lineage>
        <taxon>Eukaryota</taxon>
        <taxon>Metazoa</taxon>
        <taxon>Ecdysozoa</taxon>
        <taxon>Nematoda</taxon>
        <taxon>Enoplea</taxon>
        <taxon>Dorylaimia</taxon>
        <taxon>Trichinellida</taxon>
        <taxon>Trichinellidae</taxon>
        <taxon>Trichinella</taxon>
    </lineage>
</organism>
<name>A0A0V0TVT8_9BILA</name>
<sequence length="83" mass="9380">MSPYLPSDDKASFRTFLLADDDLKKEIMDKFQYSCESEKFSTTIQFCRCHRAPPSCARCYETKPSMHVTSANVGASCERAVEA</sequence>
<evidence type="ECO:0000313" key="2">
    <source>
        <dbReference type="Proteomes" id="UP000055048"/>
    </source>
</evidence>
<dbReference type="AlphaFoldDB" id="A0A0V0TVT8"/>
<reference evidence="1 2" key="1">
    <citation type="submission" date="2015-01" db="EMBL/GenBank/DDBJ databases">
        <title>Evolution of Trichinella species and genotypes.</title>
        <authorList>
            <person name="Korhonen P.K."/>
            <person name="Edoardo P."/>
            <person name="Giuseppe L.R."/>
            <person name="Gasser R.B."/>
        </authorList>
    </citation>
    <scope>NUCLEOTIDE SEQUENCE [LARGE SCALE GENOMIC DNA]</scope>
    <source>
        <strain evidence="1">ISS417</strain>
    </source>
</reference>
<accession>A0A0V0TVT8</accession>
<dbReference type="Proteomes" id="UP000055048">
    <property type="component" value="Unassembled WGS sequence"/>
</dbReference>
<comment type="caution">
    <text evidence="1">The sequence shown here is derived from an EMBL/GenBank/DDBJ whole genome shotgun (WGS) entry which is preliminary data.</text>
</comment>
<gene>
    <name evidence="1" type="ORF">T05_10385</name>
</gene>
<keyword evidence="2" id="KW-1185">Reference proteome</keyword>
<protein>
    <submittedName>
        <fullName evidence="1">Uncharacterized protein</fullName>
    </submittedName>
</protein>
<evidence type="ECO:0000313" key="1">
    <source>
        <dbReference type="EMBL" id="KRX43125.1"/>
    </source>
</evidence>
<proteinExistence type="predicted"/>